<name>A0A9P7AA16_9AGAM</name>
<evidence type="ECO:0000313" key="3">
    <source>
        <dbReference type="Proteomes" id="UP000719766"/>
    </source>
</evidence>
<dbReference type="GeneID" id="64602016"/>
<dbReference type="OrthoDB" id="2690078at2759"/>
<feature type="region of interest" description="Disordered" evidence="1">
    <location>
        <begin position="51"/>
        <end position="70"/>
    </location>
</feature>
<dbReference type="Proteomes" id="UP000719766">
    <property type="component" value="Unassembled WGS sequence"/>
</dbReference>
<accession>A0A9P7AA16</accession>
<evidence type="ECO:0000313" key="2">
    <source>
        <dbReference type="EMBL" id="KAG1784873.1"/>
    </source>
</evidence>
<comment type="caution">
    <text evidence="2">The sequence shown here is derived from an EMBL/GenBank/DDBJ whole genome shotgun (WGS) entry which is preliminary data.</text>
</comment>
<protein>
    <submittedName>
        <fullName evidence="2">Uncharacterized protein</fullName>
    </submittedName>
</protein>
<sequence>MVQQKHTRNNENLVFNILDTSAPPQKRIRRVLAKLSAQELQVEQARLVEERKQNEAQRTEELQSEANAQASKLSEGHLQAVLLAVDSHFPTLHSFIQALLSTTDQQQSARVSRMLGAHRGEILALMHQRRPDVLRVEGKVLAEFLRPSRGEGVSEILGRWSLDRIQARAQDIAPTLCKLLAKGGFDEASPRHAVIMDCRNEHSNEFQTMMCIYLLACGASHSMFEVLHHAGITSSYTKAVYCLKKMGTERLNKIEALVKVRPFMIVWDNLSIAFRVSEQRKDSKDHFDNGTTATLIPLIDIPNGHLSLDFLPPRLTQLPVIDFRPQDLLPSLEQVQLLQQLEAASH</sequence>
<dbReference type="RefSeq" id="XP_041152358.1">
    <property type="nucleotide sequence ID" value="XM_041308252.1"/>
</dbReference>
<evidence type="ECO:0000256" key="1">
    <source>
        <dbReference type="SAM" id="MobiDB-lite"/>
    </source>
</evidence>
<dbReference type="AlphaFoldDB" id="A0A9P7AA16"/>
<feature type="compositionally biased region" description="Basic and acidic residues" evidence="1">
    <location>
        <begin position="51"/>
        <end position="61"/>
    </location>
</feature>
<proteinExistence type="predicted"/>
<reference evidence="2" key="1">
    <citation type="journal article" date="2020" name="New Phytol.">
        <title>Comparative genomics reveals dynamic genome evolution in host specialist ectomycorrhizal fungi.</title>
        <authorList>
            <person name="Lofgren L.A."/>
            <person name="Nguyen N.H."/>
            <person name="Vilgalys R."/>
            <person name="Ruytinx J."/>
            <person name="Liao H.L."/>
            <person name="Branco S."/>
            <person name="Kuo A."/>
            <person name="LaButti K."/>
            <person name="Lipzen A."/>
            <person name="Andreopoulos W."/>
            <person name="Pangilinan J."/>
            <person name="Riley R."/>
            <person name="Hundley H."/>
            <person name="Na H."/>
            <person name="Barry K."/>
            <person name="Grigoriev I.V."/>
            <person name="Stajich J.E."/>
            <person name="Kennedy P.G."/>
        </authorList>
    </citation>
    <scope>NUCLEOTIDE SEQUENCE</scope>
    <source>
        <strain evidence="2">S12</strain>
    </source>
</reference>
<gene>
    <name evidence="2" type="ORF">HD556DRAFT_1461267</name>
</gene>
<organism evidence="2 3">
    <name type="scientific">Suillus plorans</name>
    <dbReference type="NCBI Taxonomy" id="116603"/>
    <lineage>
        <taxon>Eukaryota</taxon>
        <taxon>Fungi</taxon>
        <taxon>Dikarya</taxon>
        <taxon>Basidiomycota</taxon>
        <taxon>Agaricomycotina</taxon>
        <taxon>Agaricomycetes</taxon>
        <taxon>Agaricomycetidae</taxon>
        <taxon>Boletales</taxon>
        <taxon>Suillineae</taxon>
        <taxon>Suillaceae</taxon>
        <taxon>Suillus</taxon>
    </lineage>
</organism>
<keyword evidence="3" id="KW-1185">Reference proteome</keyword>
<dbReference type="EMBL" id="JABBWE010000126">
    <property type="protein sequence ID" value="KAG1784873.1"/>
    <property type="molecule type" value="Genomic_DNA"/>
</dbReference>